<gene>
    <name evidence="2" type="ORF">K8352_16530</name>
</gene>
<dbReference type="Proteomes" id="UP001200642">
    <property type="component" value="Unassembled WGS sequence"/>
</dbReference>
<keyword evidence="1" id="KW-0812">Transmembrane</keyword>
<protein>
    <submittedName>
        <fullName evidence="2">ThuA domain-containing protein</fullName>
    </submittedName>
</protein>
<feature type="transmembrane region" description="Helical" evidence="1">
    <location>
        <begin position="20"/>
        <end position="38"/>
    </location>
</feature>
<keyword evidence="1" id="KW-0472">Membrane</keyword>
<proteinExistence type="predicted"/>
<organism evidence="2 3">
    <name type="scientific">Cerina litoralis</name>
    <dbReference type="NCBI Taxonomy" id="2874477"/>
    <lineage>
        <taxon>Bacteria</taxon>
        <taxon>Pseudomonadati</taxon>
        <taxon>Bacteroidota</taxon>
        <taxon>Flavobacteriia</taxon>
        <taxon>Flavobacteriales</taxon>
        <taxon>Flavobacteriaceae</taxon>
        <taxon>Cerina</taxon>
    </lineage>
</organism>
<keyword evidence="3" id="KW-1185">Reference proteome</keyword>
<evidence type="ECO:0000256" key="1">
    <source>
        <dbReference type="SAM" id="Phobius"/>
    </source>
</evidence>
<accession>A0AAE3EY99</accession>
<dbReference type="AlphaFoldDB" id="A0AAE3EY99"/>
<comment type="caution">
    <text evidence="2">The sequence shown here is derived from an EMBL/GenBank/DDBJ whole genome shotgun (WGS) entry which is preliminary data.</text>
</comment>
<reference evidence="2" key="1">
    <citation type="submission" date="2023-02" db="EMBL/GenBank/DDBJ databases">
        <title>Genome of Flavobacteriaceae gen. nov. sp. strain F89.</title>
        <authorList>
            <person name="Wang Y."/>
        </authorList>
    </citation>
    <scope>NUCLEOTIDE SEQUENCE</scope>
    <source>
        <strain evidence="2">F89</strain>
    </source>
</reference>
<keyword evidence="1" id="KW-1133">Transmembrane helix</keyword>
<dbReference type="RefSeq" id="WP_317903509.1">
    <property type="nucleotide sequence ID" value="NZ_JAIRBC010000030.1"/>
</dbReference>
<sequence>MYLISTSKKYISDHLRLSVVPTAKLLFTAFLLSLVVACSKKVKRFLIFNITEGFRHAFFEPGIQTFEKLGVENGFRVTAS</sequence>
<evidence type="ECO:0000313" key="2">
    <source>
        <dbReference type="EMBL" id="MCG2462369.1"/>
    </source>
</evidence>
<evidence type="ECO:0000313" key="3">
    <source>
        <dbReference type="Proteomes" id="UP001200642"/>
    </source>
</evidence>
<name>A0AAE3EY99_9FLAO</name>
<dbReference type="EMBL" id="JAIRBC010000030">
    <property type="protein sequence ID" value="MCG2462369.1"/>
    <property type="molecule type" value="Genomic_DNA"/>
</dbReference>